<dbReference type="RefSeq" id="WP_310062660.1">
    <property type="nucleotide sequence ID" value="NZ_JAVDVY010000002.1"/>
</dbReference>
<feature type="domain" description="HYR" evidence="4">
    <location>
        <begin position="1213"/>
        <end position="1294"/>
    </location>
</feature>
<reference evidence="5 6" key="1">
    <citation type="submission" date="2023-07" db="EMBL/GenBank/DDBJ databases">
        <title>Sorghum-associated microbial communities from plants grown in Nebraska, USA.</title>
        <authorList>
            <person name="Schachtman D."/>
        </authorList>
    </citation>
    <scope>NUCLEOTIDE SEQUENCE [LARGE SCALE GENOMIC DNA]</scope>
    <source>
        <strain evidence="5 6">BE198</strain>
    </source>
</reference>
<feature type="domain" description="HYR" evidence="4">
    <location>
        <begin position="573"/>
        <end position="655"/>
    </location>
</feature>
<keyword evidence="1" id="KW-0677">Repeat</keyword>
<evidence type="ECO:0000313" key="6">
    <source>
        <dbReference type="Proteomes" id="UP001251524"/>
    </source>
</evidence>
<dbReference type="Gene3D" id="2.60.40.10">
    <property type="entry name" value="Immunoglobulins"/>
    <property type="match status" value="4"/>
</dbReference>
<dbReference type="PROSITE" id="PS50825">
    <property type="entry name" value="HYR"/>
    <property type="match status" value="5"/>
</dbReference>
<keyword evidence="3" id="KW-0732">Signal</keyword>
<feature type="chain" id="PRO_5045174344" evidence="3">
    <location>
        <begin position="29"/>
        <end position="1407"/>
    </location>
</feature>
<sequence length="1407" mass="140627">MKRFSTPGRRALLVCTALLALASGPALADPCPQAKIDGSKNVSLFDYTQTQNGWVRTTQTLGSSNSKPSTGGTFQWTRVSGAQITLTNANTPTVTVTVPDVGPLGESAVLRLTVTGPGGNCSGSDFEEVNINIKDTVIAPNQAPHAVASASPSSSTEGQLVTLNGGSSSDPDNNPLTYSWAQVGTGPVVVLANSSQAQASFLAPNVAATTTLTFRLTVSDGSLQNSADTLVNVQWTNDAPTAVLSCPLDVNERASVTLNGNASSDSDGGIVSYRWQQLDGLPLVSGVSAWNTASVTLNTPSLGFQQTGLVRFQLTVTDTNSASSSATCWVFIHDITPPIISGAQDRTIEATSAAGATVNLGTSAFDAVDGDLSFLLACTPPSGLFPFGATNVGCSVKDSAQNPASAAFKVTVADTIAPVITAPLSVGVEATGPGGAAVTFAATTTDAVDGAGNATCVPASGSNFVVGDSTVACNATDSHGNAATPVNIAIHVLDTTAPTLTLPSPMTLEATSTAGAVATFSVSANDIVDGSNAPATCDRNSGETFALGTTTVNCQATDSHNNKGTGSFTVTVQDKTAPTIDMHDDVTEEATSALGASVNFQSPATHDIVEGVGTATCAPASGSQFAFGDSTVTCSANDGAGNAAAPVTFTVHVVDTTAPTIATPGDVGPIEATGAYGAMIFYNSPATSDAVDGPGTASCLPVSPSIFGLGSDLVTCTAKDAHNNAALPVTFSVTVVDTTPPTIEPHADIANIEATGPNGAPVSYTSPATHDLVDGDGTASCAPASGSTFVLGTTPVTCSATDAHSNPASPVTFTVTVVDKTPPTIDPHADIPGVEATGPNGAPVDYASPATHDIVDGVGAATCAPTSGSTFGLGNNLVTCNAKDAHGNMADPVTFTITVVDTTEPTLSVPTEVVEEATSAAGASVTFAATAVDLVWGNVDVSCVPPSGSTFAITSTPVNCSATDGSNNTGHASFTVTVRDTIAPVVTPPADVTTEATSPLTTVTHDDATATDAVGVVLITSDAPTQFPVGITTITWSAKDAAGNTGTATSTVTVTDTTAPAVSVPATIVREATSASGAVASFSASAVDLVDGNVGTTCAPASGSTFALGSTTVTCSATDGHNNTGHASFTVTVVDTTEPTVSVPANILTEAASAAGSVVTFTASASDLVWGAVTTTCSPASGSTFAIQATTVTCSATDGSGNTGTASFTVTVQDKTAPQIYYSGDVSAFAGSNSSAVVTYTQPTAWDIVDGAVTVNCSPASGSTFPVGTNTVACSATDNHGNTASGSFKVNVSYAWNGFFRPVDMAPMLNSSKAGSAIPLKFGLGGNQGMAIMAAGYPKSAPMTCGGALEDPLLETVTAGQSSLQYDASANQYIYVWKSEKSWAGTCRQIQVKLSDGSVHTANFSFK</sequence>
<dbReference type="Pfam" id="PF22352">
    <property type="entry name" value="K319L-like_PKD"/>
    <property type="match status" value="2"/>
</dbReference>
<evidence type="ECO:0000313" key="5">
    <source>
        <dbReference type="EMBL" id="MDR7135177.1"/>
    </source>
</evidence>
<keyword evidence="6" id="KW-1185">Reference proteome</keyword>
<feature type="signal peptide" evidence="3">
    <location>
        <begin position="1"/>
        <end position="28"/>
    </location>
</feature>
<evidence type="ECO:0000256" key="1">
    <source>
        <dbReference type="ARBA" id="ARBA00022737"/>
    </source>
</evidence>
<gene>
    <name evidence="5" type="ORF">J2X06_002386</name>
</gene>
<evidence type="ECO:0000256" key="2">
    <source>
        <dbReference type="SAM" id="MobiDB-lite"/>
    </source>
</evidence>
<dbReference type="InterPro" id="IPR013783">
    <property type="entry name" value="Ig-like_fold"/>
</dbReference>
<name>A0ABU1WC59_9GAMM</name>
<proteinExistence type="predicted"/>
<organism evidence="5 6">
    <name type="scientific">Lysobacter niastensis</name>
    <dbReference type="NCBI Taxonomy" id="380629"/>
    <lineage>
        <taxon>Bacteria</taxon>
        <taxon>Pseudomonadati</taxon>
        <taxon>Pseudomonadota</taxon>
        <taxon>Gammaproteobacteria</taxon>
        <taxon>Lysobacterales</taxon>
        <taxon>Lysobacteraceae</taxon>
        <taxon>Lysobacter</taxon>
    </lineage>
</organism>
<dbReference type="InterPro" id="IPR035986">
    <property type="entry name" value="PKD_dom_sf"/>
</dbReference>
<dbReference type="SMART" id="SM00089">
    <property type="entry name" value="PKD"/>
    <property type="match status" value="2"/>
</dbReference>
<dbReference type="InterPro" id="IPR022409">
    <property type="entry name" value="PKD/Chitinase_dom"/>
</dbReference>
<feature type="domain" description="HYR" evidence="4">
    <location>
        <begin position="820"/>
        <end position="901"/>
    </location>
</feature>
<dbReference type="SUPFAM" id="SSF49299">
    <property type="entry name" value="PKD domain"/>
    <property type="match status" value="1"/>
</dbReference>
<dbReference type="PANTHER" id="PTHR24273">
    <property type="entry name" value="FI04643P-RELATED"/>
    <property type="match status" value="1"/>
</dbReference>
<dbReference type="PANTHER" id="PTHR24273:SF32">
    <property type="entry name" value="HYALIN"/>
    <property type="match status" value="1"/>
</dbReference>
<feature type="domain" description="HYR" evidence="4">
    <location>
        <begin position="736"/>
        <end position="819"/>
    </location>
</feature>
<feature type="compositionally biased region" description="Low complexity" evidence="2">
    <location>
        <begin position="146"/>
        <end position="155"/>
    </location>
</feature>
<dbReference type="EMBL" id="JAVDVY010000002">
    <property type="protein sequence ID" value="MDR7135177.1"/>
    <property type="molecule type" value="Genomic_DNA"/>
</dbReference>
<evidence type="ECO:0000256" key="3">
    <source>
        <dbReference type="SAM" id="SignalP"/>
    </source>
</evidence>
<comment type="caution">
    <text evidence="5">The sequence shown here is derived from an EMBL/GenBank/DDBJ whole genome shotgun (WGS) entry which is preliminary data.</text>
</comment>
<feature type="domain" description="HYR" evidence="4">
    <location>
        <begin position="979"/>
        <end position="1056"/>
    </location>
</feature>
<dbReference type="Pfam" id="PF02494">
    <property type="entry name" value="HYR"/>
    <property type="match status" value="11"/>
</dbReference>
<dbReference type="Proteomes" id="UP001251524">
    <property type="component" value="Unassembled WGS sequence"/>
</dbReference>
<dbReference type="NCBIfam" id="NF038114">
    <property type="entry name" value="rightmost"/>
    <property type="match status" value="1"/>
</dbReference>
<feature type="region of interest" description="Disordered" evidence="2">
    <location>
        <begin position="146"/>
        <end position="172"/>
    </location>
</feature>
<feature type="compositionally biased region" description="Polar residues" evidence="2">
    <location>
        <begin position="156"/>
        <end position="172"/>
    </location>
</feature>
<accession>A0ABU1WC59</accession>
<evidence type="ECO:0000259" key="4">
    <source>
        <dbReference type="PROSITE" id="PS50825"/>
    </source>
</evidence>
<dbReference type="InterPro" id="IPR003410">
    <property type="entry name" value="HYR_dom"/>
</dbReference>
<protein>
    <submittedName>
        <fullName evidence="5">Phosphatidylethanolamine-binding protein (PEBP) family uncharacterized protein</fullName>
    </submittedName>
</protein>